<feature type="compositionally biased region" description="Low complexity" evidence="1">
    <location>
        <begin position="476"/>
        <end position="493"/>
    </location>
</feature>
<feature type="compositionally biased region" description="Polar residues" evidence="1">
    <location>
        <begin position="603"/>
        <end position="613"/>
    </location>
</feature>
<accession>A0A0G4FNE0</accession>
<gene>
    <name evidence="2" type="ORF">Cvel_17930</name>
</gene>
<name>A0A0G4FNE0_9ALVE</name>
<dbReference type="VEuPathDB" id="CryptoDB:Cvel_17930"/>
<dbReference type="EMBL" id="CDMZ01000504">
    <property type="protein sequence ID" value="CEM15721.1"/>
    <property type="molecule type" value="Genomic_DNA"/>
</dbReference>
<feature type="compositionally biased region" description="Basic and acidic residues" evidence="1">
    <location>
        <begin position="565"/>
        <end position="581"/>
    </location>
</feature>
<proteinExistence type="predicted"/>
<organism evidence="2">
    <name type="scientific">Chromera velia CCMP2878</name>
    <dbReference type="NCBI Taxonomy" id="1169474"/>
    <lineage>
        <taxon>Eukaryota</taxon>
        <taxon>Sar</taxon>
        <taxon>Alveolata</taxon>
        <taxon>Colpodellida</taxon>
        <taxon>Chromeraceae</taxon>
        <taxon>Chromera</taxon>
    </lineage>
</organism>
<dbReference type="AlphaFoldDB" id="A0A0G4FNE0"/>
<evidence type="ECO:0000256" key="1">
    <source>
        <dbReference type="SAM" id="MobiDB-lite"/>
    </source>
</evidence>
<evidence type="ECO:0000313" key="2">
    <source>
        <dbReference type="EMBL" id="CEM15721.1"/>
    </source>
</evidence>
<protein>
    <submittedName>
        <fullName evidence="2">Uncharacterized protein</fullName>
    </submittedName>
</protein>
<reference evidence="2" key="1">
    <citation type="submission" date="2014-11" db="EMBL/GenBank/DDBJ databases">
        <authorList>
            <person name="Otto D Thomas"/>
            <person name="Naeem Raeece"/>
        </authorList>
    </citation>
    <scope>NUCLEOTIDE SEQUENCE</scope>
</reference>
<feature type="region of interest" description="Disordered" evidence="1">
    <location>
        <begin position="1"/>
        <end position="21"/>
    </location>
</feature>
<sequence length="621" mass="69649">MAHPSFSPELEQRLHRRHGPSSRWPHLCFKECYTFFETVGKKGTDDDVKKAAEGWGLLDAAQQGNSAYEAEDGRRVFFQLGQPQVWMYGALGLLRGLMEAGNVTEFERMLPLMKLNRFIDKMDLPTQDGTPLKQATNLLGWLLYQAGRQGDRRFIDALKAICESGEQGLSQTQFYRGPLYDGIIYGNHFGLLAIYKAPDYFNIKKTLLSYVRNPPSFSKGDSGREYIPSRSFQTAIQEKYPEGKRYPPEEHIERPFRVYAFGFHTALLGFSKDVQWTLKSFRTYLQVRPPDHPDDTNGLKRWELAKGLLAGAAFAGKVELLEWLGQPGEGMHVQERITLTSMGGLSCNFEHMQLQDVCLCIASRKGHLHLVEWLTDKGVRHEKAILESIRGTQPHVFFYLREKGKICTYEQALAAAREDGAWDMFHLLNAMGKPVFLFGSGPDMSQQALREREQEVQRGAREGREEEAIDGETKQSLAVSSAPTTASASRTPAQSDTLQFLKDRAGAWAWMPVQDPLPEDGDSDWSDSEPGHRPPKGSRSSSSLRGSDDEEEEELLSGAEDEREWGEAGRIRGRYSDRKPTQGDGMASGSLPGSTEAPPSPSSRPTKGSVQRRSGSDDDWT</sequence>
<feature type="compositionally biased region" description="Acidic residues" evidence="1">
    <location>
        <begin position="548"/>
        <end position="564"/>
    </location>
</feature>
<feature type="compositionally biased region" description="Acidic residues" evidence="1">
    <location>
        <begin position="517"/>
        <end position="527"/>
    </location>
</feature>
<feature type="compositionally biased region" description="Basic and acidic residues" evidence="1">
    <location>
        <begin position="449"/>
        <end position="466"/>
    </location>
</feature>
<feature type="region of interest" description="Disordered" evidence="1">
    <location>
        <begin position="512"/>
        <end position="621"/>
    </location>
</feature>
<feature type="region of interest" description="Disordered" evidence="1">
    <location>
        <begin position="446"/>
        <end position="496"/>
    </location>
</feature>